<feature type="non-terminal residue" evidence="1">
    <location>
        <position position="29"/>
    </location>
</feature>
<name>A0A484GKH4_SOUCH</name>
<evidence type="ECO:0000313" key="1">
    <source>
        <dbReference type="EMBL" id="TEA36200.1"/>
    </source>
</evidence>
<protein>
    <submittedName>
        <fullName evidence="1">Uncharacterized protein</fullName>
    </submittedName>
</protein>
<dbReference type="EMBL" id="QWLN02006709">
    <property type="protein sequence ID" value="TEA36200.1"/>
    <property type="molecule type" value="Genomic_DNA"/>
</dbReference>
<feature type="non-terminal residue" evidence="1">
    <location>
        <position position="1"/>
    </location>
</feature>
<reference evidence="1 2" key="1">
    <citation type="journal article" date="2018" name="Genomics">
        <title>Molecular footprints of inshore aquatic adaptation in Indo-Pacific humpback dolphin (Sousa chinensis).</title>
        <authorList>
            <person name="Ming Y."/>
            <person name="Jian J."/>
            <person name="Yu F."/>
            <person name="Yu X."/>
            <person name="Wang J."/>
            <person name="Liu W."/>
        </authorList>
    </citation>
    <scope>NUCLEOTIDE SEQUENCE [LARGE SCALE GENOMIC DNA]</scope>
    <source>
        <strain evidence="1">MY-2018</strain>
        <tissue evidence="1">Skin</tissue>
    </source>
</reference>
<proteinExistence type="predicted"/>
<keyword evidence="2" id="KW-1185">Reference proteome</keyword>
<accession>A0A484GKH4</accession>
<dbReference type="AlphaFoldDB" id="A0A484GKH4"/>
<evidence type="ECO:0000313" key="2">
    <source>
        <dbReference type="Proteomes" id="UP000295264"/>
    </source>
</evidence>
<sequence>FTEGAKNDCQDVASHCEGKCTQDLSCIKR</sequence>
<comment type="caution">
    <text evidence="1">The sequence shown here is derived from an EMBL/GenBank/DDBJ whole genome shotgun (WGS) entry which is preliminary data.</text>
</comment>
<gene>
    <name evidence="1" type="ORF">DBR06_SOUSAS7510043</name>
</gene>
<organism evidence="1 2">
    <name type="scientific">Sousa chinensis</name>
    <name type="common">Indo-pacific humpbacked dolphin</name>
    <name type="synonym">Steno chinensis</name>
    <dbReference type="NCBI Taxonomy" id="103600"/>
    <lineage>
        <taxon>Eukaryota</taxon>
        <taxon>Metazoa</taxon>
        <taxon>Chordata</taxon>
        <taxon>Craniata</taxon>
        <taxon>Vertebrata</taxon>
        <taxon>Euteleostomi</taxon>
        <taxon>Mammalia</taxon>
        <taxon>Eutheria</taxon>
        <taxon>Laurasiatheria</taxon>
        <taxon>Artiodactyla</taxon>
        <taxon>Whippomorpha</taxon>
        <taxon>Cetacea</taxon>
        <taxon>Odontoceti</taxon>
        <taxon>Delphinidae</taxon>
        <taxon>Sousa</taxon>
    </lineage>
</organism>
<dbReference type="Proteomes" id="UP000295264">
    <property type="component" value="Unassembled WGS sequence"/>
</dbReference>